<gene>
    <name evidence="1" type="ORF">LMG27952_03915</name>
</gene>
<accession>A0ABM8NTC3</accession>
<keyword evidence="2" id="KW-1185">Reference proteome</keyword>
<dbReference type="RefSeq" id="WP_201697555.1">
    <property type="nucleotide sequence ID" value="NZ_CAJHCQ010000010.1"/>
</dbReference>
<comment type="caution">
    <text evidence="1">The sequence shown here is derived from an EMBL/GenBank/DDBJ whole genome shotgun (WGS) entry which is preliminary data.</text>
</comment>
<proteinExistence type="predicted"/>
<name>A0ABM8NTC3_9BURK</name>
<dbReference type="EMBL" id="CAJHCQ010000010">
    <property type="protein sequence ID" value="CAD6542623.1"/>
    <property type="molecule type" value="Genomic_DNA"/>
</dbReference>
<organism evidence="1 2">
    <name type="scientific">Paraburkholderia hiiakae</name>
    <dbReference type="NCBI Taxonomy" id="1081782"/>
    <lineage>
        <taxon>Bacteria</taxon>
        <taxon>Pseudomonadati</taxon>
        <taxon>Pseudomonadota</taxon>
        <taxon>Betaproteobacteria</taxon>
        <taxon>Burkholderiales</taxon>
        <taxon>Burkholderiaceae</taxon>
        <taxon>Paraburkholderia</taxon>
    </lineage>
</organism>
<evidence type="ECO:0000313" key="1">
    <source>
        <dbReference type="EMBL" id="CAD6542623.1"/>
    </source>
</evidence>
<evidence type="ECO:0000313" key="2">
    <source>
        <dbReference type="Proteomes" id="UP000656319"/>
    </source>
</evidence>
<dbReference type="Proteomes" id="UP000656319">
    <property type="component" value="Unassembled WGS sequence"/>
</dbReference>
<sequence length="127" mass="14396">MSLPPFDPPTLAELRDWYAQHRQDENIRRLILEVIRARRETERLDGLLTQALRAARRGRFERLSAGAGPLNEAAERVAAERQRVSPRAPMQRSAFGLFDYDEEDAAAGIIARATQRRRQGKSLSTAV</sequence>
<reference evidence="1 2" key="1">
    <citation type="submission" date="2020-10" db="EMBL/GenBank/DDBJ databases">
        <authorList>
            <person name="Peeters C."/>
        </authorList>
    </citation>
    <scope>NUCLEOTIDE SEQUENCE [LARGE SCALE GENOMIC DNA]</scope>
    <source>
        <strain evidence="1 2">LMG 27952</strain>
    </source>
</reference>
<protein>
    <submittedName>
        <fullName evidence="1">Uncharacterized protein</fullName>
    </submittedName>
</protein>